<evidence type="ECO:0000256" key="1">
    <source>
        <dbReference type="ARBA" id="ARBA00023015"/>
    </source>
</evidence>
<dbReference type="Gramene" id="PHT64567">
    <property type="protein sequence ID" value="PHT64567"/>
    <property type="gene ID" value="T459_28992"/>
</dbReference>
<evidence type="ECO:0000256" key="2">
    <source>
        <dbReference type="ARBA" id="ARBA00023125"/>
    </source>
</evidence>
<comment type="caution">
    <text evidence="6">The sequence shown here is derived from an EMBL/GenBank/DDBJ whole genome shotgun (WGS) entry which is preliminary data.</text>
</comment>
<dbReference type="InterPro" id="IPR003441">
    <property type="entry name" value="NAC-dom"/>
</dbReference>
<protein>
    <recommendedName>
        <fullName evidence="5">NAC domain-containing protein</fullName>
    </recommendedName>
</protein>
<dbReference type="STRING" id="4072.A0A2G2Y481"/>
<organism evidence="6 7">
    <name type="scientific">Capsicum annuum</name>
    <name type="common">Capsicum pepper</name>
    <dbReference type="NCBI Taxonomy" id="4072"/>
    <lineage>
        <taxon>Eukaryota</taxon>
        <taxon>Viridiplantae</taxon>
        <taxon>Streptophyta</taxon>
        <taxon>Embryophyta</taxon>
        <taxon>Tracheophyta</taxon>
        <taxon>Spermatophyta</taxon>
        <taxon>Magnoliopsida</taxon>
        <taxon>eudicotyledons</taxon>
        <taxon>Gunneridae</taxon>
        <taxon>Pentapetalae</taxon>
        <taxon>asterids</taxon>
        <taxon>lamiids</taxon>
        <taxon>Solanales</taxon>
        <taxon>Solanaceae</taxon>
        <taxon>Solanoideae</taxon>
        <taxon>Capsiceae</taxon>
        <taxon>Capsicum</taxon>
    </lineage>
</organism>
<dbReference type="Proteomes" id="UP000222542">
    <property type="component" value="Unassembled WGS sequence"/>
</dbReference>
<dbReference type="GO" id="GO:0006355">
    <property type="term" value="P:regulation of DNA-templated transcription"/>
    <property type="evidence" value="ECO:0007669"/>
    <property type="project" value="InterPro"/>
</dbReference>
<dbReference type="PANTHER" id="PTHR31719:SF181">
    <property type="entry name" value="NAC DOMAIN-CONTAINING PROTEIN 104-LIKE"/>
    <property type="match status" value="1"/>
</dbReference>
<feature type="domain" description="NAC" evidence="5">
    <location>
        <begin position="4"/>
        <end position="152"/>
    </location>
</feature>
<dbReference type="PANTHER" id="PTHR31719">
    <property type="entry name" value="NAC TRANSCRIPTION FACTOR 56"/>
    <property type="match status" value="1"/>
</dbReference>
<keyword evidence="2" id="KW-0238">DNA-binding</keyword>
<keyword evidence="4" id="KW-0539">Nucleus</keyword>
<dbReference type="PROSITE" id="PS51005">
    <property type="entry name" value="NAC"/>
    <property type="match status" value="1"/>
</dbReference>
<evidence type="ECO:0000259" key="5">
    <source>
        <dbReference type="PROSITE" id="PS51005"/>
    </source>
</evidence>
<dbReference type="InterPro" id="IPR036093">
    <property type="entry name" value="NAC_dom_sf"/>
</dbReference>
<evidence type="ECO:0000313" key="6">
    <source>
        <dbReference type="EMBL" id="PHT64567.1"/>
    </source>
</evidence>
<evidence type="ECO:0000256" key="3">
    <source>
        <dbReference type="ARBA" id="ARBA00023163"/>
    </source>
</evidence>
<dbReference type="SUPFAM" id="SSF101941">
    <property type="entry name" value="NAC domain"/>
    <property type="match status" value="1"/>
</dbReference>
<reference evidence="6 7" key="1">
    <citation type="journal article" date="2014" name="Nat. Genet.">
        <title>Genome sequence of the hot pepper provides insights into the evolution of pungency in Capsicum species.</title>
        <authorList>
            <person name="Kim S."/>
            <person name="Park M."/>
            <person name="Yeom S.I."/>
            <person name="Kim Y.M."/>
            <person name="Lee J.M."/>
            <person name="Lee H.A."/>
            <person name="Seo E."/>
            <person name="Choi J."/>
            <person name="Cheong K."/>
            <person name="Kim K.T."/>
            <person name="Jung K."/>
            <person name="Lee G.W."/>
            <person name="Oh S.K."/>
            <person name="Bae C."/>
            <person name="Kim S.B."/>
            <person name="Lee H.Y."/>
            <person name="Kim S.Y."/>
            <person name="Kim M.S."/>
            <person name="Kang B.C."/>
            <person name="Jo Y.D."/>
            <person name="Yang H.B."/>
            <person name="Jeong H.J."/>
            <person name="Kang W.H."/>
            <person name="Kwon J.K."/>
            <person name="Shin C."/>
            <person name="Lim J.Y."/>
            <person name="Park J.H."/>
            <person name="Huh J.H."/>
            <person name="Kim J.S."/>
            <person name="Kim B.D."/>
            <person name="Cohen O."/>
            <person name="Paran I."/>
            <person name="Suh M.C."/>
            <person name="Lee S.B."/>
            <person name="Kim Y.K."/>
            <person name="Shin Y."/>
            <person name="Noh S.J."/>
            <person name="Park J."/>
            <person name="Seo Y.S."/>
            <person name="Kwon S.Y."/>
            <person name="Kim H.A."/>
            <person name="Park J.M."/>
            <person name="Kim H.J."/>
            <person name="Choi S.B."/>
            <person name="Bosland P.W."/>
            <person name="Reeves G."/>
            <person name="Jo S.H."/>
            <person name="Lee B.W."/>
            <person name="Cho H.T."/>
            <person name="Choi H.S."/>
            <person name="Lee M.S."/>
            <person name="Yu Y."/>
            <person name="Do Choi Y."/>
            <person name="Park B.S."/>
            <person name="van Deynze A."/>
            <person name="Ashrafi H."/>
            <person name="Hill T."/>
            <person name="Kim W.T."/>
            <person name="Pai H.S."/>
            <person name="Ahn H.K."/>
            <person name="Yeam I."/>
            <person name="Giovannoni J.J."/>
            <person name="Rose J.K."/>
            <person name="Sorensen I."/>
            <person name="Lee S.J."/>
            <person name="Kim R.W."/>
            <person name="Choi I.Y."/>
            <person name="Choi B.S."/>
            <person name="Lim J.S."/>
            <person name="Lee Y.H."/>
            <person name="Choi D."/>
        </authorList>
    </citation>
    <scope>NUCLEOTIDE SEQUENCE [LARGE SCALE GENOMIC DNA]</scope>
    <source>
        <strain evidence="7">cv. CM334</strain>
    </source>
</reference>
<dbReference type="Pfam" id="PF02365">
    <property type="entry name" value="NAM"/>
    <property type="match status" value="1"/>
</dbReference>
<sequence length="195" mass="23050">MGDLPPGFSFDPTDEELVLYYLKSKIAPNLHFNFNNIPDLDFSSSHPWELNERALWSKNQWYFFSQVKENIIRATEKGYWKELNMNEPIILKKNCGEKIIGTKKYFVYYITTNIPEQVQTNWIMEEFHLSNSFKKRKNEKLLEWVVCRVHESKNNAEGINCDDDDDDGEVELSALDEVFLSLDDDQEQDEISFPY</sequence>
<proteinExistence type="predicted"/>
<dbReference type="GO" id="GO:0003677">
    <property type="term" value="F:DNA binding"/>
    <property type="evidence" value="ECO:0007669"/>
    <property type="project" value="UniProtKB-KW"/>
</dbReference>
<dbReference type="GO" id="GO:0048731">
    <property type="term" value="P:system development"/>
    <property type="evidence" value="ECO:0000318"/>
    <property type="project" value="GO_Central"/>
</dbReference>
<keyword evidence="3" id="KW-0804">Transcription</keyword>
<accession>A0A2G2Y481</accession>
<dbReference type="AlphaFoldDB" id="A0A2G2Y481"/>
<keyword evidence="7" id="KW-1185">Reference proteome</keyword>
<dbReference type="Gene3D" id="2.170.150.80">
    <property type="entry name" value="NAC domain"/>
    <property type="match status" value="1"/>
</dbReference>
<keyword evidence="1" id="KW-0805">Transcription regulation</keyword>
<reference evidence="6 7" key="2">
    <citation type="journal article" date="2017" name="Genome Biol.">
        <title>New reference genome sequences of hot pepper reveal the massive evolution of plant disease-resistance genes by retroduplication.</title>
        <authorList>
            <person name="Kim S."/>
            <person name="Park J."/>
            <person name="Yeom S.I."/>
            <person name="Kim Y.M."/>
            <person name="Seo E."/>
            <person name="Kim K.T."/>
            <person name="Kim M.S."/>
            <person name="Lee J.M."/>
            <person name="Cheong K."/>
            <person name="Shin H.S."/>
            <person name="Kim S.B."/>
            <person name="Han K."/>
            <person name="Lee J."/>
            <person name="Park M."/>
            <person name="Lee H.A."/>
            <person name="Lee H.Y."/>
            <person name="Lee Y."/>
            <person name="Oh S."/>
            <person name="Lee J.H."/>
            <person name="Choi E."/>
            <person name="Choi E."/>
            <person name="Lee S.E."/>
            <person name="Jeon J."/>
            <person name="Kim H."/>
            <person name="Choi G."/>
            <person name="Song H."/>
            <person name="Lee J."/>
            <person name="Lee S.C."/>
            <person name="Kwon J.K."/>
            <person name="Lee H.Y."/>
            <person name="Koo N."/>
            <person name="Hong Y."/>
            <person name="Kim R.W."/>
            <person name="Kang W.H."/>
            <person name="Huh J.H."/>
            <person name="Kang B.C."/>
            <person name="Yang T.J."/>
            <person name="Lee Y.H."/>
            <person name="Bennetzen J.L."/>
            <person name="Choi D."/>
        </authorList>
    </citation>
    <scope>NUCLEOTIDE SEQUENCE [LARGE SCALE GENOMIC DNA]</scope>
    <source>
        <strain evidence="7">cv. CM334</strain>
    </source>
</reference>
<name>A0A2G2Y481_CAPAN</name>
<evidence type="ECO:0000313" key="7">
    <source>
        <dbReference type="Proteomes" id="UP000222542"/>
    </source>
</evidence>
<dbReference type="OMA" id="LIPCHPN"/>
<evidence type="ECO:0000256" key="4">
    <source>
        <dbReference type="ARBA" id="ARBA00023242"/>
    </source>
</evidence>
<dbReference type="EMBL" id="AYRZ02000012">
    <property type="protein sequence ID" value="PHT64567.1"/>
    <property type="molecule type" value="Genomic_DNA"/>
</dbReference>
<gene>
    <name evidence="6" type="ORF">T459_28992</name>
</gene>